<dbReference type="FunFam" id="1.20.1280.50:FF:000037">
    <property type="entry name" value="F-box protein SKIP19"/>
    <property type="match status" value="1"/>
</dbReference>
<name>A0A835E2P9_9POAL</name>
<protein>
    <recommendedName>
        <fullName evidence="1">F-box domain-containing protein</fullName>
    </recommendedName>
</protein>
<dbReference type="OrthoDB" id="2095648at2759"/>
<dbReference type="Proteomes" id="UP000636709">
    <property type="component" value="Unassembled WGS sequence"/>
</dbReference>
<dbReference type="Pfam" id="PF12937">
    <property type="entry name" value="F-box-like"/>
    <property type="match status" value="1"/>
</dbReference>
<reference evidence="2" key="1">
    <citation type="submission" date="2020-07" db="EMBL/GenBank/DDBJ databases">
        <title>Genome sequence and genetic diversity analysis of an under-domesticated orphan crop, white fonio (Digitaria exilis).</title>
        <authorList>
            <person name="Bennetzen J.L."/>
            <person name="Chen S."/>
            <person name="Ma X."/>
            <person name="Wang X."/>
            <person name="Yssel A.E.J."/>
            <person name="Chaluvadi S.R."/>
            <person name="Johnson M."/>
            <person name="Gangashetty P."/>
            <person name="Hamidou F."/>
            <person name="Sanogo M.D."/>
            <person name="Zwaenepoel A."/>
            <person name="Wallace J."/>
            <person name="Van De Peer Y."/>
            <person name="Van Deynze A."/>
        </authorList>
    </citation>
    <scope>NUCLEOTIDE SEQUENCE</scope>
    <source>
        <tissue evidence="2">Leaves</tissue>
    </source>
</reference>
<comment type="caution">
    <text evidence="2">The sequence shown here is derived from an EMBL/GenBank/DDBJ whole genome shotgun (WGS) entry which is preliminary data.</text>
</comment>
<dbReference type="PANTHER" id="PTHR38926:SF71">
    <property type="entry name" value="OS08G0194350 PROTEIN"/>
    <property type="match status" value="1"/>
</dbReference>
<dbReference type="InterPro" id="IPR036047">
    <property type="entry name" value="F-box-like_dom_sf"/>
</dbReference>
<evidence type="ECO:0000313" key="2">
    <source>
        <dbReference type="EMBL" id="KAF8662520.1"/>
    </source>
</evidence>
<dbReference type="EMBL" id="JACEFO010002380">
    <property type="protein sequence ID" value="KAF8662520.1"/>
    <property type="molecule type" value="Genomic_DNA"/>
</dbReference>
<accession>A0A835E2P9</accession>
<dbReference type="InterPro" id="IPR001810">
    <property type="entry name" value="F-box_dom"/>
</dbReference>
<dbReference type="Gene3D" id="1.20.1280.50">
    <property type="match status" value="1"/>
</dbReference>
<proteinExistence type="predicted"/>
<dbReference type="AlphaFoldDB" id="A0A835E2P9"/>
<sequence length="207" mass="23261">MDAGGDAEPATEPASARDWSELPRDAIASVFTKLGAVETLMGAGLVCHSWLDAAMEPYLWQSLNMAHPNIFVVKEKFGPNKYRGVLRAMAKEAVDRSAGQLLEVFIRQGFVNDGFLNYIGEKAPSLKVLGLLSCTWMYKKVFVKAYTKFPLLEELKLSAYDVIRAKYDATKISSSPNDGHFLINDGYGHYWSDRDDWESEEDDFDPY</sequence>
<evidence type="ECO:0000313" key="3">
    <source>
        <dbReference type="Proteomes" id="UP000636709"/>
    </source>
</evidence>
<gene>
    <name evidence="2" type="ORF">HU200_056115</name>
</gene>
<organism evidence="2 3">
    <name type="scientific">Digitaria exilis</name>
    <dbReference type="NCBI Taxonomy" id="1010633"/>
    <lineage>
        <taxon>Eukaryota</taxon>
        <taxon>Viridiplantae</taxon>
        <taxon>Streptophyta</taxon>
        <taxon>Embryophyta</taxon>
        <taxon>Tracheophyta</taxon>
        <taxon>Spermatophyta</taxon>
        <taxon>Magnoliopsida</taxon>
        <taxon>Liliopsida</taxon>
        <taxon>Poales</taxon>
        <taxon>Poaceae</taxon>
        <taxon>PACMAD clade</taxon>
        <taxon>Panicoideae</taxon>
        <taxon>Panicodae</taxon>
        <taxon>Paniceae</taxon>
        <taxon>Anthephorinae</taxon>
        <taxon>Digitaria</taxon>
    </lineage>
</organism>
<dbReference type="PANTHER" id="PTHR38926">
    <property type="entry name" value="F-BOX DOMAIN CONTAINING PROTEIN, EXPRESSED"/>
    <property type="match status" value="1"/>
</dbReference>
<dbReference type="SUPFAM" id="SSF81383">
    <property type="entry name" value="F-box domain"/>
    <property type="match status" value="1"/>
</dbReference>
<feature type="domain" description="F-box" evidence="1">
    <location>
        <begin position="19"/>
        <end position="64"/>
    </location>
</feature>
<evidence type="ECO:0000259" key="1">
    <source>
        <dbReference type="Pfam" id="PF12937"/>
    </source>
</evidence>
<keyword evidence="3" id="KW-1185">Reference proteome</keyword>